<dbReference type="AlphaFoldDB" id="A0A8J4G2S2"/>
<sequence length="166" mass="17714">TPHWKPPRCYAGENPFAPAVPGAKSRCRGGKTGIKLMPGISTTMVFETATRLASFERKLPIHRFPHSHPASRMHGYAGAVTLHVSFFRTTASGIPNAFSRTSSALACADVAGGGEECASSSCSRCVSFSATPYVPPVSSVMRRHTYTSAATPTTDTLQAYMYARPS</sequence>
<protein>
    <submittedName>
        <fullName evidence="1">Uncharacterized protein</fullName>
    </submittedName>
</protein>
<gene>
    <name evidence="1" type="ORF">Vretimale_4635</name>
</gene>
<reference evidence="1" key="1">
    <citation type="journal article" date="2021" name="Proc. Natl. Acad. Sci. U.S.A.">
        <title>Three genomes in the algal genus Volvox reveal the fate of a haploid sex-determining region after a transition to homothallism.</title>
        <authorList>
            <person name="Yamamoto K."/>
            <person name="Hamaji T."/>
            <person name="Kawai-Toyooka H."/>
            <person name="Matsuzaki R."/>
            <person name="Takahashi F."/>
            <person name="Nishimura Y."/>
            <person name="Kawachi M."/>
            <person name="Noguchi H."/>
            <person name="Minakuchi Y."/>
            <person name="Umen J.G."/>
            <person name="Toyoda A."/>
            <person name="Nozaki H."/>
        </authorList>
    </citation>
    <scope>NUCLEOTIDE SEQUENCE</scope>
    <source>
        <strain evidence="1">NIES-3785</strain>
    </source>
</reference>
<proteinExistence type="predicted"/>
<evidence type="ECO:0000313" key="2">
    <source>
        <dbReference type="Proteomes" id="UP000722791"/>
    </source>
</evidence>
<comment type="caution">
    <text evidence="1">The sequence shown here is derived from an EMBL/GenBank/DDBJ whole genome shotgun (WGS) entry which is preliminary data.</text>
</comment>
<organism evidence="1 2">
    <name type="scientific">Volvox reticuliferus</name>
    <dbReference type="NCBI Taxonomy" id="1737510"/>
    <lineage>
        <taxon>Eukaryota</taxon>
        <taxon>Viridiplantae</taxon>
        <taxon>Chlorophyta</taxon>
        <taxon>core chlorophytes</taxon>
        <taxon>Chlorophyceae</taxon>
        <taxon>CS clade</taxon>
        <taxon>Chlamydomonadales</taxon>
        <taxon>Volvocaceae</taxon>
        <taxon>Volvox</taxon>
    </lineage>
</organism>
<dbReference type="EMBL" id="BNCQ01000006">
    <property type="protein sequence ID" value="GIL99659.1"/>
    <property type="molecule type" value="Genomic_DNA"/>
</dbReference>
<accession>A0A8J4G2S2</accession>
<feature type="non-terminal residue" evidence="1">
    <location>
        <position position="1"/>
    </location>
</feature>
<dbReference type="Proteomes" id="UP000722791">
    <property type="component" value="Unassembled WGS sequence"/>
</dbReference>
<name>A0A8J4G2S2_9CHLO</name>
<evidence type="ECO:0000313" key="1">
    <source>
        <dbReference type="EMBL" id="GIL99659.1"/>
    </source>
</evidence>